<feature type="region of interest" description="Disordered" evidence="1">
    <location>
        <begin position="79"/>
        <end position="100"/>
    </location>
</feature>
<feature type="compositionally biased region" description="Acidic residues" evidence="1">
    <location>
        <begin position="89"/>
        <end position="100"/>
    </location>
</feature>
<sequence>MEFGAATTTLPKKLSSGYGVPGRSAYDGVFTSPAKLRAPKLNKERRKIDEVWRRGEKKKTLVVDVARLGCEWQRLLRKEEATTQVGTGGDEEEEEEKEEEAVAAASSLMAVAGKKMVYS</sequence>
<evidence type="ECO:0000256" key="1">
    <source>
        <dbReference type="SAM" id="MobiDB-lite"/>
    </source>
</evidence>
<dbReference type="EMBL" id="JASCZI010060785">
    <property type="protein sequence ID" value="MED6135992.1"/>
    <property type="molecule type" value="Genomic_DNA"/>
</dbReference>
<accession>A0ABU6SHY4</accession>
<evidence type="ECO:0000313" key="3">
    <source>
        <dbReference type="Proteomes" id="UP001341840"/>
    </source>
</evidence>
<gene>
    <name evidence="2" type="ORF">PIB30_051792</name>
</gene>
<name>A0ABU6SHY4_9FABA</name>
<feature type="region of interest" description="Disordered" evidence="1">
    <location>
        <begin position="1"/>
        <end position="22"/>
    </location>
</feature>
<evidence type="ECO:0000313" key="2">
    <source>
        <dbReference type="EMBL" id="MED6135992.1"/>
    </source>
</evidence>
<feature type="compositionally biased region" description="Polar residues" evidence="1">
    <location>
        <begin position="1"/>
        <end position="10"/>
    </location>
</feature>
<dbReference type="Proteomes" id="UP001341840">
    <property type="component" value="Unassembled WGS sequence"/>
</dbReference>
<proteinExistence type="predicted"/>
<keyword evidence="3" id="KW-1185">Reference proteome</keyword>
<organism evidence="2 3">
    <name type="scientific">Stylosanthes scabra</name>
    <dbReference type="NCBI Taxonomy" id="79078"/>
    <lineage>
        <taxon>Eukaryota</taxon>
        <taxon>Viridiplantae</taxon>
        <taxon>Streptophyta</taxon>
        <taxon>Embryophyta</taxon>
        <taxon>Tracheophyta</taxon>
        <taxon>Spermatophyta</taxon>
        <taxon>Magnoliopsida</taxon>
        <taxon>eudicotyledons</taxon>
        <taxon>Gunneridae</taxon>
        <taxon>Pentapetalae</taxon>
        <taxon>rosids</taxon>
        <taxon>fabids</taxon>
        <taxon>Fabales</taxon>
        <taxon>Fabaceae</taxon>
        <taxon>Papilionoideae</taxon>
        <taxon>50 kb inversion clade</taxon>
        <taxon>dalbergioids sensu lato</taxon>
        <taxon>Dalbergieae</taxon>
        <taxon>Pterocarpus clade</taxon>
        <taxon>Stylosanthes</taxon>
    </lineage>
</organism>
<comment type="caution">
    <text evidence="2">The sequence shown here is derived from an EMBL/GenBank/DDBJ whole genome shotgun (WGS) entry which is preliminary data.</text>
</comment>
<protein>
    <submittedName>
        <fullName evidence="2">Uncharacterized protein</fullName>
    </submittedName>
</protein>
<reference evidence="2 3" key="1">
    <citation type="journal article" date="2023" name="Plants (Basel)">
        <title>Bridging the Gap: Combining Genomics and Transcriptomics Approaches to Understand Stylosanthes scabra, an Orphan Legume from the Brazilian Caatinga.</title>
        <authorList>
            <person name="Ferreira-Neto J.R.C."/>
            <person name="da Silva M.D."/>
            <person name="Binneck E."/>
            <person name="de Melo N.F."/>
            <person name="da Silva R.H."/>
            <person name="de Melo A.L.T.M."/>
            <person name="Pandolfi V."/>
            <person name="Bustamante F.O."/>
            <person name="Brasileiro-Vidal A.C."/>
            <person name="Benko-Iseppon A.M."/>
        </authorList>
    </citation>
    <scope>NUCLEOTIDE SEQUENCE [LARGE SCALE GENOMIC DNA]</scope>
    <source>
        <tissue evidence="2">Leaves</tissue>
    </source>
</reference>